<name>A0A1B7NDK4_9AGAM</name>
<feature type="compositionally biased region" description="Polar residues" evidence="6">
    <location>
        <begin position="649"/>
        <end position="667"/>
    </location>
</feature>
<dbReference type="PANTHER" id="PTHR24055">
    <property type="entry name" value="MITOGEN-ACTIVATED PROTEIN KINASE"/>
    <property type="match status" value="1"/>
</dbReference>
<feature type="region of interest" description="Disordered" evidence="6">
    <location>
        <begin position="635"/>
        <end position="710"/>
    </location>
</feature>
<feature type="domain" description="Protein kinase" evidence="7">
    <location>
        <begin position="83"/>
        <end position="423"/>
    </location>
</feature>
<proteinExistence type="predicted"/>
<dbReference type="AlphaFoldDB" id="A0A1B7NDK4"/>
<keyword evidence="9" id="KW-1185">Reference proteome</keyword>
<feature type="compositionally biased region" description="Polar residues" evidence="6">
    <location>
        <begin position="439"/>
        <end position="453"/>
    </location>
</feature>
<feature type="compositionally biased region" description="Basic and acidic residues" evidence="6">
    <location>
        <begin position="679"/>
        <end position="710"/>
    </location>
</feature>
<evidence type="ECO:0000259" key="7">
    <source>
        <dbReference type="PROSITE" id="PS50011"/>
    </source>
</evidence>
<dbReference type="SUPFAM" id="SSF56112">
    <property type="entry name" value="Protein kinase-like (PK-like)"/>
    <property type="match status" value="1"/>
</dbReference>
<dbReference type="GO" id="GO:0005524">
    <property type="term" value="F:ATP binding"/>
    <property type="evidence" value="ECO:0007669"/>
    <property type="project" value="UniProtKB-KW"/>
</dbReference>
<evidence type="ECO:0000256" key="5">
    <source>
        <dbReference type="ARBA" id="ARBA00022840"/>
    </source>
</evidence>
<keyword evidence="4 8" id="KW-0418">Kinase</keyword>
<dbReference type="Gene3D" id="3.30.200.20">
    <property type="entry name" value="Phosphorylase Kinase, domain 1"/>
    <property type="match status" value="1"/>
</dbReference>
<protein>
    <submittedName>
        <fullName evidence="8">Pkinase-domain-containing protein</fullName>
    </submittedName>
</protein>
<dbReference type="InterPro" id="IPR000719">
    <property type="entry name" value="Prot_kinase_dom"/>
</dbReference>
<dbReference type="InterPro" id="IPR008271">
    <property type="entry name" value="Ser/Thr_kinase_AS"/>
</dbReference>
<evidence type="ECO:0000256" key="6">
    <source>
        <dbReference type="SAM" id="MobiDB-lite"/>
    </source>
</evidence>
<dbReference type="Proteomes" id="UP000092154">
    <property type="component" value="Unassembled WGS sequence"/>
</dbReference>
<dbReference type="CDD" id="cd07830">
    <property type="entry name" value="STKc_MAK_like"/>
    <property type="match status" value="1"/>
</dbReference>
<feature type="compositionally biased region" description="Basic and acidic residues" evidence="6">
    <location>
        <begin position="585"/>
        <end position="598"/>
    </location>
</feature>
<feature type="compositionally biased region" description="Low complexity" evidence="6">
    <location>
        <begin position="482"/>
        <end position="493"/>
    </location>
</feature>
<evidence type="ECO:0000256" key="4">
    <source>
        <dbReference type="ARBA" id="ARBA00022777"/>
    </source>
</evidence>
<dbReference type="PROSITE" id="PS00108">
    <property type="entry name" value="PROTEIN_KINASE_ST"/>
    <property type="match status" value="1"/>
</dbReference>
<organism evidence="8 9">
    <name type="scientific">Rhizopogon vinicolor AM-OR11-026</name>
    <dbReference type="NCBI Taxonomy" id="1314800"/>
    <lineage>
        <taxon>Eukaryota</taxon>
        <taxon>Fungi</taxon>
        <taxon>Dikarya</taxon>
        <taxon>Basidiomycota</taxon>
        <taxon>Agaricomycotina</taxon>
        <taxon>Agaricomycetes</taxon>
        <taxon>Agaricomycetidae</taxon>
        <taxon>Boletales</taxon>
        <taxon>Suillineae</taxon>
        <taxon>Rhizopogonaceae</taxon>
        <taxon>Rhizopogon</taxon>
    </lineage>
</organism>
<dbReference type="InterPro" id="IPR050117">
    <property type="entry name" value="MAPK"/>
</dbReference>
<accession>A0A1B7NDK4</accession>
<dbReference type="Pfam" id="PF00069">
    <property type="entry name" value="Pkinase"/>
    <property type="match status" value="1"/>
</dbReference>
<feature type="region of interest" description="Disordered" evidence="6">
    <location>
        <begin position="428"/>
        <end position="498"/>
    </location>
</feature>
<dbReference type="GO" id="GO:0004674">
    <property type="term" value="F:protein serine/threonine kinase activity"/>
    <property type="evidence" value="ECO:0007669"/>
    <property type="project" value="UniProtKB-KW"/>
</dbReference>
<keyword evidence="3" id="KW-0547">Nucleotide-binding</keyword>
<feature type="compositionally biased region" description="Low complexity" evidence="6">
    <location>
        <begin position="1"/>
        <end position="11"/>
    </location>
</feature>
<feature type="region of interest" description="Disordered" evidence="6">
    <location>
        <begin position="536"/>
        <end position="611"/>
    </location>
</feature>
<evidence type="ECO:0000313" key="9">
    <source>
        <dbReference type="Proteomes" id="UP000092154"/>
    </source>
</evidence>
<dbReference type="STRING" id="1314800.A0A1B7NDK4"/>
<keyword evidence="1" id="KW-0723">Serine/threonine-protein kinase</keyword>
<dbReference type="SMART" id="SM00220">
    <property type="entry name" value="S_TKc"/>
    <property type="match status" value="1"/>
</dbReference>
<dbReference type="Gene3D" id="1.10.510.10">
    <property type="entry name" value="Transferase(Phosphotransferase) domain 1"/>
    <property type="match status" value="1"/>
</dbReference>
<dbReference type="EMBL" id="KV448146">
    <property type="protein sequence ID" value="OAX42957.1"/>
    <property type="molecule type" value="Genomic_DNA"/>
</dbReference>
<evidence type="ECO:0000256" key="1">
    <source>
        <dbReference type="ARBA" id="ARBA00022527"/>
    </source>
</evidence>
<keyword evidence="5" id="KW-0067">ATP-binding</keyword>
<dbReference type="FunFam" id="1.10.510.10:FF:000624">
    <property type="entry name" value="Mitogen-activated protein kinase"/>
    <property type="match status" value="1"/>
</dbReference>
<gene>
    <name evidence="8" type="ORF">K503DRAFT_732536</name>
</gene>
<feature type="compositionally biased region" description="Low complexity" evidence="6">
    <location>
        <begin position="993"/>
        <end position="1011"/>
    </location>
</feature>
<feature type="region of interest" description="Disordered" evidence="6">
    <location>
        <begin position="1"/>
        <end position="55"/>
    </location>
</feature>
<dbReference type="InParanoid" id="A0A1B7NDK4"/>
<feature type="region of interest" description="Disordered" evidence="6">
    <location>
        <begin position="993"/>
        <end position="1033"/>
    </location>
</feature>
<evidence type="ECO:0000256" key="3">
    <source>
        <dbReference type="ARBA" id="ARBA00022741"/>
    </source>
</evidence>
<dbReference type="PROSITE" id="PS50011">
    <property type="entry name" value="PROTEIN_KINASE_DOM"/>
    <property type="match status" value="1"/>
</dbReference>
<reference evidence="8 9" key="1">
    <citation type="submission" date="2016-06" db="EMBL/GenBank/DDBJ databases">
        <title>Comparative genomics of the ectomycorrhizal sister species Rhizopogon vinicolor and Rhizopogon vesiculosus (Basidiomycota: Boletales) reveals a divergence of the mating type B locus.</title>
        <authorList>
            <consortium name="DOE Joint Genome Institute"/>
            <person name="Mujic A.B."/>
            <person name="Kuo A."/>
            <person name="Tritt A."/>
            <person name="Lipzen A."/>
            <person name="Chen C."/>
            <person name="Johnson J."/>
            <person name="Sharma A."/>
            <person name="Barry K."/>
            <person name="Grigoriev I.V."/>
            <person name="Spatafora J.W."/>
        </authorList>
    </citation>
    <scope>NUCLEOTIDE SEQUENCE [LARGE SCALE GENOMIC DNA]</scope>
    <source>
        <strain evidence="8 9">AM-OR11-026</strain>
    </source>
</reference>
<evidence type="ECO:0000313" key="8">
    <source>
        <dbReference type="EMBL" id="OAX42957.1"/>
    </source>
</evidence>
<feature type="compositionally biased region" description="Polar residues" evidence="6">
    <location>
        <begin position="41"/>
        <end position="53"/>
    </location>
</feature>
<keyword evidence="2" id="KW-0808">Transferase</keyword>
<dbReference type="InterPro" id="IPR011009">
    <property type="entry name" value="Kinase-like_dom_sf"/>
</dbReference>
<dbReference type="OrthoDB" id="2158884at2759"/>
<evidence type="ECO:0000256" key="2">
    <source>
        <dbReference type="ARBA" id="ARBA00022679"/>
    </source>
</evidence>
<sequence length="1033" mass="114051">MFTSSNHAHQSNSHHDSQNNHNSNGHAHNHTNGHLHPPPSQSHKSAASSQPKETVSVIGIPSVSIQNGKLIVGDSRSSSHRSYTPIKTLGDGSFGTVLLCDWHGTLPPNTPLSPMQCGGAKPEWAGKRLVAIKRMKKRWEGGWDECKRLKELESLRAIPFHPCIIPLYDFFLLPDTKELYFVFESMEGNLYHLIKARKGRTFAGGLVASIFRQIVSGLHHIHSSGYFHRDMKPENVLVTTTGLFEYRSLSPLIPLPTEKDVVAIIKLADFGLARETLSAPPYTEYVSTRWYRAPEVLLLSRDYSNPVDMWALGTIMAEVVNLRPLFPGSGQVDQIHRICDVLGDPADHGTDARGRPLGGGKWNRGLKMAKQCNFAFPKCAPRDVSSFFDSSVPHKLVDCISDLLKYDPDARLTSRQCLEHPYLLEALPGNGPPMPPALHSQSLPSTPSRSVSNGIHHLTPSSSPRHIPPSHSHHPLPRSPYHHPSNIHPSHIPDAASSHRSAFVPSFITSTSHTPNSHKTSEYLIHSHYSSDIQEEVRAQGGTSSNWVGHTRSDSDQMEVSSPQAEDYPVGRPMEVQSSPSVPEYRTRPRVDPDHPMPAHDAPPTQSAKLSSKLHFSLGKKHSRWGLSMFGHGEKVHQQSLPPVDEVPGSNSTPSLKRTQSTSSDSPSLAEMQPINGPPRKDAKAIKKEAERQLREAEKQRRAMAERTQREQARAVIQKRNQMYKHTTTRNELEWMWQTHANLLNPHQRGAPYEDIEKSKLSASGPIRQKETQASAKVSSPTLNAASGRYINPIDGTLAPTDRWGLRDERLAKARRRDFDDDHSMSSSDVHSLSRMSAISFATVDSDPGPSRTRRPTLFGINRMTSASSLRTGTTSFDEFPTSARSSNSISLDHQFNDFCIRGSVDTTSSASGASSPPPINLLSLSPSPRPWICTDSTSPQHSSYMVPPIIQYPSSSHKTYECNGQLYGHPPSPGIDPQAAINPIFKVTPLPTSPSDLLSSPHSLPPFSQLEAVAEGEYPPLSPMSFHSPEDD</sequence>